<proteinExistence type="inferred from homology"/>
<dbReference type="RefSeq" id="WP_109869624.1">
    <property type="nucleotide sequence ID" value="NZ_QGNA01000001.1"/>
</dbReference>
<feature type="transmembrane region" description="Helical" evidence="8">
    <location>
        <begin position="6"/>
        <end position="22"/>
    </location>
</feature>
<evidence type="ECO:0000256" key="4">
    <source>
        <dbReference type="ARBA" id="ARBA00022692"/>
    </source>
</evidence>
<dbReference type="GO" id="GO:0005886">
    <property type="term" value="C:plasma membrane"/>
    <property type="evidence" value="ECO:0007669"/>
    <property type="project" value="UniProtKB-SubCell"/>
</dbReference>
<accession>A0A317FKB3</accession>
<dbReference type="OrthoDB" id="9799219at2"/>
<keyword evidence="3" id="KW-1003">Cell membrane</keyword>
<sequence>MEIALPLAIGVLVAAAAYLLMARDLPRGLLGFVLLGTAANLTIFAAGRIGTMTPPLVAPGAQALEAGAANPLPQALVLTAIVIGFGLASFALVLLRRAHAEFGSVMSEDMQEAEPPLAAAPPAEPAPTPPPARPRPVPAPAALREVV</sequence>
<protein>
    <submittedName>
        <fullName evidence="9">Cation:proton antiporter</fullName>
    </submittedName>
</protein>
<dbReference type="Pfam" id="PF00420">
    <property type="entry name" value="Oxidored_q2"/>
    <property type="match status" value="1"/>
</dbReference>
<comment type="similarity">
    <text evidence="2">Belongs to the CPA3 antiporters (TC 2.A.63) subunit C family.</text>
</comment>
<comment type="caution">
    <text evidence="9">The sequence shown here is derived from an EMBL/GenBank/DDBJ whole genome shotgun (WGS) entry which is preliminary data.</text>
</comment>
<feature type="transmembrane region" description="Helical" evidence="8">
    <location>
        <begin position="75"/>
        <end position="95"/>
    </location>
</feature>
<dbReference type="AlphaFoldDB" id="A0A317FKB3"/>
<evidence type="ECO:0000256" key="7">
    <source>
        <dbReference type="SAM" id="MobiDB-lite"/>
    </source>
</evidence>
<feature type="region of interest" description="Disordered" evidence="7">
    <location>
        <begin position="107"/>
        <end position="147"/>
    </location>
</feature>
<feature type="transmembrane region" description="Helical" evidence="8">
    <location>
        <begin position="29"/>
        <end position="49"/>
    </location>
</feature>
<gene>
    <name evidence="9" type="ORF">DFH01_07095</name>
</gene>
<dbReference type="PANTHER" id="PTHR34583:SF2">
    <property type="entry name" value="ANTIPORTER SUBUNIT MNHC2-RELATED"/>
    <property type="match status" value="1"/>
</dbReference>
<evidence type="ECO:0000256" key="3">
    <source>
        <dbReference type="ARBA" id="ARBA00022475"/>
    </source>
</evidence>
<dbReference type="Gene3D" id="1.10.287.3510">
    <property type="match status" value="1"/>
</dbReference>
<evidence type="ECO:0000256" key="6">
    <source>
        <dbReference type="ARBA" id="ARBA00023136"/>
    </source>
</evidence>
<reference evidence="10" key="1">
    <citation type="submission" date="2018-05" db="EMBL/GenBank/DDBJ databases">
        <authorList>
            <person name="Du Z."/>
            <person name="Wang X."/>
        </authorList>
    </citation>
    <scope>NUCLEOTIDE SEQUENCE [LARGE SCALE GENOMIC DNA]</scope>
    <source>
        <strain evidence="10">CQN31</strain>
    </source>
</reference>
<evidence type="ECO:0000313" key="10">
    <source>
        <dbReference type="Proteomes" id="UP000245765"/>
    </source>
</evidence>
<evidence type="ECO:0000256" key="2">
    <source>
        <dbReference type="ARBA" id="ARBA00010388"/>
    </source>
</evidence>
<dbReference type="InterPro" id="IPR050601">
    <property type="entry name" value="CPA3_antiporter_subunitC"/>
</dbReference>
<keyword evidence="6 8" id="KW-0472">Membrane</keyword>
<evidence type="ECO:0000256" key="1">
    <source>
        <dbReference type="ARBA" id="ARBA00004651"/>
    </source>
</evidence>
<feature type="compositionally biased region" description="Pro residues" evidence="7">
    <location>
        <begin position="118"/>
        <end position="139"/>
    </location>
</feature>
<name>A0A317FKB3_9PROT</name>
<comment type="subcellular location">
    <subcellularLocation>
        <location evidence="1">Cell membrane</location>
        <topology evidence="1">Multi-pass membrane protein</topology>
    </subcellularLocation>
</comment>
<organism evidence="9 10">
    <name type="scientific">Falsiroseomonas bella</name>
    <dbReference type="NCBI Taxonomy" id="2184016"/>
    <lineage>
        <taxon>Bacteria</taxon>
        <taxon>Pseudomonadati</taxon>
        <taxon>Pseudomonadota</taxon>
        <taxon>Alphaproteobacteria</taxon>
        <taxon>Acetobacterales</taxon>
        <taxon>Roseomonadaceae</taxon>
        <taxon>Falsiroseomonas</taxon>
    </lineage>
</organism>
<keyword evidence="5 8" id="KW-1133">Transmembrane helix</keyword>
<dbReference type="EMBL" id="QGNA01000001">
    <property type="protein sequence ID" value="PWS39003.1"/>
    <property type="molecule type" value="Genomic_DNA"/>
</dbReference>
<dbReference type="InterPro" id="IPR039428">
    <property type="entry name" value="NUOK/Mnh_C1-like"/>
</dbReference>
<keyword evidence="10" id="KW-1185">Reference proteome</keyword>
<dbReference type="Proteomes" id="UP000245765">
    <property type="component" value="Unassembled WGS sequence"/>
</dbReference>
<evidence type="ECO:0000256" key="5">
    <source>
        <dbReference type="ARBA" id="ARBA00022989"/>
    </source>
</evidence>
<dbReference type="PANTHER" id="PTHR34583">
    <property type="entry name" value="ANTIPORTER SUBUNIT MNHC2-RELATED"/>
    <property type="match status" value="1"/>
</dbReference>
<evidence type="ECO:0000256" key="8">
    <source>
        <dbReference type="SAM" id="Phobius"/>
    </source>
</evidence>
<evidence type="ECO:0000313" key="9">
    <source>
        <dbReference type="EMBL" id="PWS39003.1"/>
    </source>
</evidence>
<keyword evidence="4 8" id="KW-0812">Transmembrane</keyword>